<dbReference type="PANTHER" id="PTHR14513">
    <property type="entry name" value="PROTECTION OF TELOMERES 1"/>
    <property type="match status" value="1"/>
</dbReference>
<keyword evidence="7" id="KW-1185">Reference proteome</keyword>
<comment type="subcellular location">
    <subcellularLocation>
        <location evidence="1">Chromosome</location>
        <location evidence="1">Telomere</location>
    </subcellularLocation>
</comment>
<comment type="caution">
    <text evidence="6">The sequence shown here is derived from an EMBL/GenBank/DDBJ whole genome shotgun (WGS) entry which is preliminary data.</text>
</comment>
<evidence type="ECO:0000256" key="2">
    <source>
        <dbReference type="ARBA" id="ARBA00022454"/>
    </source>
</evidence>
<dbReference type="SUPFAM" id="SSF50249">
    <property type="entry name" value="Nucleic acid-binding proteins"/>
    <property type="match status" value="2"/>
</dbReference>
<evidence type="ECO:0000313" key="6">
    <source>
        <dbReference type="EMBL" id="KAL2554641.1"/>
    </source>
</evidence>
<organism evidence="6 7">
    <name type="scientific">Forsythia ovata</name>
    <dbReference type="NCBI Taxonomy" id="205694"/>
    <lineage>
        <taxon>Eukaryota</taxon>
        <taxon>Viridiplantae</taxon>
        <taxon>Streptophyta</taxon>
        <taxon>Embryophyta</taxon>
        <taxon>Tracheophyta</taxon>
        <taxon>Spermatophyta</taxon>
        <taxon>Magnoliopsida</taxon>
        <taxon>eudicotyledons</taxon>
        <taxon>Gunneridae</taxon>
        <taxon>Pentapetalae</taxon>
        <taxon>asterids</taxon>
        <taxon>lamiids</taxon>
        <taxon>Lamiales</taxon>
        <taxon>Oleaceae</taxon>
        <taxon>Forsythieae</taxon>
        <taxon>Forsythia</taxon>
    </lineage>
</organism>
<dbReference type="GO" id="GO:0003677">
    <property type="term" value="F:DNA binding"/>
    <property type="evidence" value="ECO:0007669"/>
    <property type="project" value="UniProtKB-KW"/>
</dbReference>
<dbReference type="Proteomes" id="UP001604277">
    <property type="component" value="Unassembled WGS sequence"/>
</dbReference>
<dbReference type="Gene3D" id="2.40.50.140">
    <property type="entry name" value="Nucleic acid-binding proteins"/>
    <property type="match status" value="2"/>
</dbReference>
<dbReference type="GO" id="GO:0000781">
    <property type="term" value="C:chromosome, telomeric region"/>
    <property type="evidence" value="ECO:0007669"/>
    <property type="project" value="UniProtKB-SubCell"/>
</dbReference>
<dbReference type="CDD" id="cd04497">
    <property type="entry name" value="hPOT1_OB1_like"/>
    <property type="match status" value="1"/>
</dbReference>
<dbReference type="InterPro" id="IPR057620">
    <property type="entry name" value="POT1A/B-like_OB"/>
</dbReference>
<feature type="domain" description="Telomeric single stranded DNA binding POT1/Cdc13" evidence="5">
    <location>
        <begin position="103"/>
        <end position="237"/>
    </location>
</feature>
<dbReference type="Pfam" id="PF25507">
    <property type="entry name" value="OB_POT1A"/>
    <property type="match status" value="1"/>
</dbReference>
<keyword evidence="2" id="KW-0158">Chromosome</keyword>
<dbReference type="PANTHER" id="PTHR14513:SF0">
    <property type="entry name" value="PROTECTION OF TELOMERES PROTEIN 1"/>
    <property type="match status" value="1"/>
</dbReference>
<keyword evidence="4" id="KW-0238">DNA-binding</keyword>
<protein>
    <submittedName>
        <fullName evidence="6">Protection of telomeres protein 1a</fullName>
    </submittedName>
</protein>
<dbReference type="InterPro" id="IPR028389">
    <property type="entry name" value="POT1"/>
</dbReference>
<reference evidence="7" key="1">
    <citation type="submission" date="2024-07" db="EMBL/GenBank/DDBJ databases">
        <title>Two chromosome-level genome assemblies of Korean endemic species Abeliophyllum distichum and Forsythia ovata (Oleaceae).</title>
        <authorList>
            <person name="Jang H."/>
        </authorList>
    </citation>
    <scope>NUCLEOTIDE SEQUENCE [LARGE SCALE GENOMIC DNA]</scope>
</reference>
<accession>A0ABD1WY46</accession>
<gene>
    <name evidence="6" type="ORF">Fot_08260</name>
</gene>
<dbReference type="InterPro" id="IPR012340">
    <property type="entry name" value="NA-bd_OB-fold"/>
</dbReference>
<proteinExistence type="predicted"/>
<dbReference type="EMBL" id="JBFOLJ010000002">
    <property type="protein sequence ID" value="KAL2554641.1"/>
    <property type="molecule type" value="Genomic_DNA"/>
</dbReference>
<dbReference type="AlphaFoldDB" id="A0ABD1WY46"/>
<evidence type="ECO:0000256" key="1">
    <source>
        <dbReference type="ARBA" id="ARBA00004574"/>
    </source>
</evidence>
<dbReference type="InterPro" id="IPR011564">
    <property type="entry name" value="Telomer_end-bd_POT1/Cdc13"/>
</dbReference>
<evidence type="ECO:0000259" key="5">
    <source>
        <dbReference type="SMART" id="SM00976"/>
    </source>
</evidence>
<evidence type="ECO:0000313" key="7">
    <source>
        <dbReference type="Proteomes" id="UP001604277"/>
    </source>
</evidence>
<name>A0ABD1WY46_9LAMI</name>
<evidence type="ECO:0000256" key="3">
    <source>
        <dbReference type="ARBA" id="ARBA00022895"/>
    </source>
</evidence>
<keyword evidence="3" id="KW-0779">Telomere</keyword>
<sequence length="556" mass="62903">MVIDLAHFVIEALLSMIKRGHESIGSLFSESSIVTVPAYTVPNSTSYPYDHSWIQSNSIKEEFIIDYELLQPLLVAVCGVPGAVYQSPFSKPKKLDIDDDYKFMQIVDAMACINQRVNLIGIVIEASLPKHSKGTDYFCSIKLIDQSRTSPGISVTVFAEAMEKLPQIESIGDIILLTRVVMKINGNCSDVCATYLKKYSSFALFEGCNDVPYQVSPKFRARELDKKIVAGLRKWFTSQKIEADLNDLSPLKEMKEGEHINLLGKVLHCCEVTKDDWMLFVWDGTDTPPAPIEANCRLEDEMEDPLPLQSEPSPLSRDTLCTFPPVGSVLRMVTDRGNKKIGINFLKPNKWVKVVQVKCEVHAGLWRAVLMPSSKLYYLPDDDNLILERERSYNERVTSKLKRMPLSSFPGPSLITETDYTDVPFVTLMNVLIHPEVTFKFNCVVRVVAAFPWRVEDFCNPQGIYRVRLTLEDPTARIYAFLYAEDGVQFFGSRNTVDELTRKMNALLGISESDGCRKAVSRNPPWVQCCLKSYYIDKADIWGSRNYRIFATTLVG</sequence>
<evidence type="ECO:0000256" key="4">
    <source>
        <dbReference type="ARBA" id="ARBA00023125"/>
    </source>
</evidence>
<dbReference type="SMART" id="SM00976">
    <property type="entry name" value="Telo_bind"/>
    <property type="match status" value="1"/>
</dbReference>
<dbReference type="Pfam" id="PF02765">
    <property type="entry name" value="POT1"/>
    <property type="match status" value="1"/>
</dbReference>